<accession>C3JB22</accession>
<comment type="similarity">
    <text evidence="1">In the N-terminal section; belongs to the CRISPR-associated nuclease Cas3-HD family.</text>
</comment>
<dbReference type="GO" id="GO:0051607">
    <property type="term" value="P:defense response to virus"/>
    <property type="evidence" value="ECO:0007669"/>
    <property type="project" value="UniProtKB-KW"/>
</dbReference>
<dbReference type="SUPFAM" id="SSF52540">
    <property type="entry name" value="P-loop containing nucleoside triphosphate hydrolases"/>
    <property type="match status" value="1"/>
</dbReference>
<dbReference type="InterPro" id="IPR038257">
    <property type="entry name" value="CRISPR-assoc_Cas3_HD_sf"/>
</dbReference>
<dbReference type="InterPro" id="IPR006483">
    <property type="entry name" value="CRISPR-assoc_Cas3_HD"/>
</dbReference>
<dbReference type="NCBIfam" id="TIGR01587">
    <property type="entry name" value="cas3_core"/>
    <property type="match status" value="1"/>
</dbReference>
<dbReference type="Pfam" id="PF00270">
    <property type="entry name" value="DEAD"/>
    <property type="match status" value="1"/>
</dbReference>
<evidence type="ECO:0000256" key="9">
    <source>
        <dbReference type="ARBA" id="ARBA00023118"/>
    </source>
</evidence>
<dbReference type="InterPro" id="IPR052511">
    <property type="entry name" value="ATP-dep_Helicase"/>
</dbReference>
<evidence type="ECO:0000256" key="2">
    <source>
        <dbReference type="ARBA" id="ARBA00009046"/>
    </source>
</evidence>
<dbReference type="InterPro" id="IPR006474">
    <property type="entry name" value="Helicase_Cas3_CRISPR-ass_core"/>
</dbReference>
<keyword evidence="5" id="KW-0547">Nucleotide-binding</keyword>
<keyword evidence="6 12" id="KW-0378">Hydrolase</keyword>
<keyword evidence="8" id="KW-0067">ATP-binding</keyword>
<dbReference type="GO" id="GO:0004386">
    <property type="term" value="F:helicase activity"/>
    <property type="evidence" value="ECO:0007669"/>
    <property type="project" value="UniProtKB-KW"/>
</dbReference>
<dbReference type="Pfam" id="PF22590">
    <property type="entry name" value="Cas3-like_C_2"/>
    <property type="match status" value="1"/>
</dbReference>
<dbReference type="CDD" id="cd17930">
    <property type="entry name" value="DEXHc_cas3"/>
    <property type="match status" value="1"/>
</dbReference>
<evidence type="ECO:0000256" key="5">
    <source>
        <dbReference type="ARBA" id="ARBA00022741"/>
    </source>
</evidence>
<dbReference type="SUPFAM" id="SSF109604">
    <property type="entry name" value="HD-domain/PDEase-like"/>
    <property type="match status" value="1"/>
</dbReference>
<proteinExistence type="inferred from homology"/>
<evidence type="ECO:0000313" key="13">
    <source>
        <dbReference type="Proteomes" id="UP000004295"/>
    </source>
</evidence>
<keyword evidence="7" id="KW-0347">Helicase</keyword>
<keyword evidence="9" id="KW-0051">Antiviral defense</keyword>
<dbReference type="InterPro" id="IPR027417">
    <property type="entry name" value="P-loop_NTPase"/>
</dbReference>
<dbReference type="Pfam" id="PF18019">
    <property type="entry name" value="Cas3_HD"/>
    <property type="match status" value="1"/>
</dbReference>
<evidence type="ECO:0000256" key="8">
    <source>
        <dbReference type="ARBA" id="ARBA00022840"/>
    </source>
</evidence>
<dbReference type="InterPro" id="IPR054712">
    <property type="entry name" value="Cas3-like_dom"/>
</dbReference>
<name>C3JB22_POREA</name>
<comment type="similarity">
    <text evidence="2">In the central section; belongs to the CRISPR-associated helicase Cas3 family.</text>
</comment>
<dbReference type="GO" id="GO:0046872">
    <property type="term" value="F:metal ion binding"/>
    <property type="evidence" value="ECO:0007669"/>
    <property type="project" value="UniProtKB-KW"/>
</dbReference>
<evidence type="ECO:0000256" key="7">
    <source>
        <dbReference type="ARBA" id="ARBA00022806"/>
    </source>
</evidence>
<dbReference type="PROSITE" id="PS51192">
    <property type="entry name" value="HELICASE_ATP_BIND_1"/>
    <property type="match status" value="1"/>
</dbReference>
<dbReference type="PANTHER" id="PTHR47962">
    <property type="entry name" value="ATP-DEPENDENT HELICASE LHR-RELATED-RELATED"/>
    <property type="match status" value="1"/>
</dbReference>
<dbReference type="GO" id="GO:0016887">
    <property type="term" value="F:ATP hydrolysis activity"/>
    <property type="evidence" value="ECO:0007669"/>
    <property type="project" value="TreeGrafter"/>
</dbReference>
<keyword evidence="13" id="KW-1185">Reference proteome</keyword>
<dbReference type="GO" id="GO:0004519">
    <property type="term" value="F:endonuclease activity"/>
    <property type="evidence" value="ECO:0007669"/>
    <property type="project" value="UniProtKB-KW"/>
</dbReference>
<keyword evidence="12" id="KW-0255">Endonuclease</keyword>
<evidence type="ECO:0000313" key="12">
    <source>
        <dbReference type="EMBL" id="EEN82622.1"/>
    </source>
</evidence>
<gene>
    <name evidence="12" type="primary">cas</name>
    <name evidence="12" type="ORF">POREN0001_0852</name>
</gene>
<evidence type="ECO:0000256" key="3">
    <source>
        <dbReference type="ARBA" id="ARBA00022722"/>
    </source>
</evidence>
<comment type="caution">
    <text evidence="12">The sequence shown here is derived from an EMBL/GenBank/DDBJ whole genome shotgun (WGS) entry which is preliminary data.</text>
</comment>
<keyword evidence="3" id="KW-0540">Nuclease</keyword>
<evidence type="ECO:0000256" key="6">
    <source>
        <dbReference type="ARBA" id="ARBA00022801"/>
    </source>
</evidence>
<feature type="domain" description="HD Cas3-type" evidence="11">
    <location>
        <begin position="1"/>
        <end position="175"/>
    </location>
</feature>
<reference evidence="12 13" key="1">
    <citation type="submission" date="2009-04" db="EMBL/GenBank/DDBJ databases">
        <authorList>
            <person name="Sebastian Y."/>
            <person name="Madupu R."/>
            <person name="Durkin A.S."/>
            <person name="Torralba M."/>
            <person name="Methe B."/>
            <person name="Sutton G.G."/>
            <person name="Strausberg R.L."/>
            <person name="Nelson K.E."/>
        </authorList>
    </citation>
    <scope>NUCLEOTIDE SEQUENCE [LARGE SCALE GENOMIC DNA]</scope>
    <source>
        <strain evidence="13">ATCC 35406 / BCRC 14492 / JCM 8526 / NCTC 13058 / HG 370</strain>
    </source>
</reference>
<evidence type="ECO:0000259" key="10">
    <source>
        <dbReference type="PROSITE" id="PS51192"/>
    </source>
</evidence>
<protein>
    <submittedName>
        <fullName evidence="12">CRISPR-associated endonuclease Cas3-HD</fullName>
        <ecNumber evidence="12">3.1.-.-</ecNumber>
    </submittedName>
</protein>
<dbReference type="Proteomes" id="UP000004295">
    <property type="component" value="Unassembled WGS sequence"/>
</dbReference>
<dbReference type="SMART" id="SM00487">
    <property type="entry name" value="DEXDc"/>
    <property type="match status" value="1"/>
</dbReference>
<evidence type="ECO:0000259" key="11">
    <source>
        <dbReference type="PROSITE" id="PS51643"/>
    </source>
</evidence>
<keyword evidence="4" id="KW-0479">Metal-binding</keyword>
<dbReference type="CDD" id="cd09641">
    <property type="entry name" value="Cas3''_I"/>
    <property type="match status" value="1"/>
</dbReference>
<dbReference type="GO" id="GO:0005524">
    <property type="term" value="F:ATP binding"/>
    <property type="evidence" value="ECO:0007669"/>
    <property type="project" value="UniProtKB-KW"/>
</dbReference>
<dbReference type="PROSITE" id="PS51643">
    <property type="entry name" value="HD_CAS3"/>
    <property type="match status" value="1"/>
</dbReference>
<dbReference type="InterPro" id="IPR014001">
    <property type="entry name" value="Helicase_ATP-bd"/>
</dbReference>
<dbReference type="InterPro" id="IPR011545">
    <property type="entry name" value="DEAD/DEAH_box_helicase_dom"/>
</dbReference>
<dbReference type="NCBIfam" id="TIGR01596">
    <property type="entry name" value="cas3_HD"/>
    <property type="match status" value="1"/>
</dbReference>
<dbReference type="PANTHER" id="PTHR47962:SF5">
    <property type="entry name" value="ATP-DEPENDENT HELICASE LHR-RELATED"/>
    <property type="match status" value="1"/>
</dbReference>
<dbReference type="STRING" id="553175.POREN0001_0852"/>
<dbReference type="EMBL" id="ACNN01000023">
    <property type="protein sequence ID" value="EEN82622.1"/>
    <property type="molecule type" value="Genomic_DNA"/>
</dbReference>
<organism evidence="12 13">
    <name type="scientific">Porphyromonas endodontalis (strain ATCC 35406 / DSM 24491 / JCM 8526 / CCUG 16442 / BCRC 14492 / NCTC 13058 / HG 370)</name>
    <name type="common">Bacteroides endodontalis</name>
    <dbReference type="NCBI Taxonomy" id="553175"/>
    <lineage>
        <taxon>Bacteria</taxon>
        <taxon>Pseudomonadati</taxon>
        <taxon>Bacteroidota</taxon>
        <taxon>Bacteroidia</taxon>
        <taxon>Bacteroidales</taxon>
        <taxon>Porphyromonadaceae</taxon>
        <taxon>Porphyromonas</taxon>
    </lineage>
</organism>
<dbReference type="eggNOG" id="COG1203">
    <property type="taxonomic scope" value="Bacteria"/>
</dbReference>
<sequence>MEGKIQPLGNHAEEVARRCSKFCTQIDPKWGNVGTLLGLLHDHGKYQKSFQRYIRHSSGLADQGPARAPHSMAGAIHAHSLFKDRNKTLAQILAYCIGGHHRGLYDSAELENALKTADNKAYYQDMLRNAPQAATDLEKRIAQLGTLPNIMEIEEEDRPFFVRMLFSALIDADHLDTEAFMNKEKALLRNESKKIDVSWSTLRDRLKEKTDSFAKDSPLNHARAEFLQKCRIHGSSHDPSIYSLFLPTGGGKTLSSMAWALESAIRNDSSRIIYVIPYTSIITQTAEIFKQIFGEEYVLEHHSELDMGDNEEYDRWKLLTENWDAPIIITTNVQMFESLYASRTSRCRKLHNICNSVIVFDEVQMFPSALLNPMLRAVESLSLCFNANILLCTATQPVFTQSFEVAGRESSNFYSIQIEIEDVVLYDKELFSAFERVRYHTFKEKKKIAILAKELHQQRTALCITNTRADAGKLYDEVVALGRNKEEIVHLSRMMCSLHIRKQIAYIRERLSAGLPIIVISTQLIEAGVDIDFPVVYRAHSGLDSIIQAGGRCNREGRLSSGDVYIFDLEDGSKPWGEAKQGQQASILIYKKIKDDVLNPNDPELIRQYYLEYYGNQVNSFDKRHIEDYLWSYQAKQDLEWDFETASKKFRLIENEDITDIYVPYGQEGEELISKLSQRVLLNRKEFRILQKLRVGVRKKDFETLHSQGVLKEVRLGQLPIWVLTYGYPCYDEARGLKCEDIWTDEIVII</sequence>
<evidence type="ECO:0000256" key="1">
    <source>
        <dbReference type="ARBA" id="ARBA00006847"/>
    </source>
</evidence>
<dbReference type="GO" id="GO:0003677">
    <property type="term" value="F:DNA binding"/>
    <property type="evidence" value="ECO:0007669"/>
    <property type="project" value="TreeGrafter"/>
</dbReference>
<dbReference type="Gene3D" id="3.40.50.300">
    <property type="entry name" value="P-loop containing nucleotide triphosphate hydrolases"/>
    <property type="match status" value="2"/>
</dbReference>
<dbReference type="AlphaFoldDB" id="C3JB22"/>
<evidence type="ECO:0000256" key="4">
    <source>
        <dbReference type="ARBA" id="ARBA00022723"/>
    </source>
</evidence>
<feature type="domain" description="Helicase ATP-binding" evidence="10">
    <location>
        <begin position="233"/>
        <end position="414"/>
    </location>
</feature>
<dbReference type="EC" id="3.1.-.-" evidence="12"/>
<dbReference type="Gene3D" id="1.10.3210.30">
    <property type="match status" value="1"/>
</dbReference>